<evidence type="ECO:0000313" key="2">
    <source>
        <dbReference type="WBParaSite" id="PS1159_v2.g19155.t1"/>
    </source>
</evidence>
<accession>A0AC35FNG0</accession>
<protein>
    <submittedName>
        <fullName evidence="2">PilZ domain-containing protein</fullName>
    </submittedName>
</protein>
<dbReference type="WBParaSite" id="PS1159_v2.g19155.t1">
    <property type="protein sequence ID" value="PS1159_v2.g19155.t1"/>
    <property type="gene ID" value="PS1159_v2.g19155"/>
</dbReference>
<evidence type="ECO:0000313" key="1">
    <source>
        <dbReference type="Proteomes" id="UP000887580"/>
    </source>
</evidence>
<dbReference type="Proteomes" id="UP000887580">
    <property type="component" value="Unplaced"/>
</dbReference>
<proteinExistence type="predicted"/>
<name>A0AC35FNG0_9BILA</name>
<reference evidence="2" key="1">
    <citation type="submission" date="2022-11" db="UniProtKB">
        <authorList>
            <consortium name="WormBaseParasite"/>
        </authorList>
    </citation>
    <scope>IDENTIFICATION</scope>
</reference>
<sequence>MNAENQAEAFQSDPILSQLTQSTAIRYSGCLYGQEAERRQNFIQSCNNGRLHISIPSNGINLDLILHSVKIETNEIIFESNLIFNGVCVKWKGRINKQTLTGNGKFEFDAERAAARESAQSESLRPYRQRLENIRNLILQ</sequence>
<organism evidence="1 2">
    <name type="scientific">Panagrolaimus sp. PS1159</name>
    <dbReference type="NCBI Taxonomy" id="55785"/>
    <lineage>
        <taxon>Eukaryota</taxon>
        <taxon>Metazoa</taxon>
        <taxon>Ecdysozoa</taxon>
        <taxon>Nematoda</taxon>
        <taxon>Chromadorea</taxon>
        <taxon>Rhabditida</taxon>
        <taxon>Tylenchina</taxon>
        <taxon>Panagrolaimomorpha</taxon>
        <taxon>Panagrolaimoidea</taxon>
        <taxon>Panagrolaimidae</taxon>
        <taxon>Panagrolaimus</taxon>
    </lineage>
</organism>